<dbReference type="InterPro" id="IPR050931">
    <property type="entry name" value="Mito_Protein_Transport_Metaxin"/>
</dbReference>
<dbReference type="GO" id="GO:0005737">
    <property type="term" value="C:cytoplasm"/>
    <property type="evidence" value="ECO:0007669"/>
    <property type="project" value="TreeGrafter"/>
</dbReference>
<keyword evidence="2" id="KW-0808">Transferase</keyword>
<evidence type="ECO:0000313" key="3">
    <source>
        <dbReference type="Proteomes" id="UP000445696"/>
    </source>
</evidence>
<dbReference type="PANTHER" id="PTHR12289:SF67">
    <property type="match status" value="1"/>
</dbReference>
<sequence>MSDQQYVIFGSEFSPFSVKVRSYFRYKQIPHEWRPRTLDNQAEFQKHAKLPLIPLILGPSGKVWQDSTPIIETFEKTYPAPALQPDDPALAYLSCLIEDYADEWVNKPMFHYRWWRPEDQEAVASGIARASMPNGEREAIDQLSDTIRKRMVPRLRFVGSSEQTKPVIEASFDNLLALLDAHLAGRRYLFGGRPALADFGLFGQLYCCLQQPTTEKIIRQQYARITDWIDRMLMPEDGGVFEDWTALAPTLEPLLKTEIGAIYLPWSEANEQAVRAGREDFSMTLRDQEFSQQISKYAAKSLQVLRSRLEKTTERQELEGILQRCGCLQPLVFTS</sequence>
<evidence type="ECO:0000313" key="2">
    <source>
        <dbReference type="EMBL" id="MZR22511.1"/>
    </source>
</evidence>
<dbReference type="AlphaFoldDB" id="A0A845MFT3"/>
<comment type="caution">
    <text evidence="2">The sequence shown here is derived from an EMBL/GenBank/DDBJ whole genome shotgun (WGS) entry which is preliminary data.</text>
</comment>
<reference evidence="2 3" key="1">
    <citation type="journal article" date="2014" name="Int. J. Syst. Evol. Microbiol.">
        <title>Sneathiella chungangensis sp. nov., isolated from a marine sand, and emended description of the genus Sneathiella.</title>
        <authorList>
            <person name="Siamphan C."/>
            <person name="Kim H."/>
            <person name="Lee J.S."/>
            <person name="Kim W."/>
        </authorList>
    </citation>
    <scope>NUCLEOTIDE SEQUENCE [LARGE SCALE GENOMIC DNA]</scope>
    <source>
        <strain evidence="2 3">KCTC 32476</strain>
    </source>
</reference>
<dbReference type="InterPro" id="IPR036282">
    <property type="entry name" value="Glutathione-S-Trfase_C_sf"/>
</dbReference>
<dbReference type="SUPFAM" id="SSF47616">
    <property type="entry name" value="GST C-terminal domain-like"/>
    <property type="match status" value="1"/>
</dbReference>
<dbReference type="Gene3D" id="3.40.30.10">
    <property type="entry name" value="Glutaredoxin"/>
    <property type="match status" value="1"/>
</dbReference>
<protein>
    <submittedName>
        <fullName evidence="2">Glutathione S-transferase family protein</fullName>
    </submittedName>
</protein>
<dbReference type="Proteomes" id="UP000445696">
    <property type="component" value="Unassembled WGS sequence"/>
</dbReference>
<gene>
    <name evidence="2" type="ORF">GQF03_09210</name>
</gene>
<dbReference type="PANTHER" id="PTHR12289">
    <property type="entry name" value="METAXIN RELATED"/>
    <property type="match status" value="1"/>
</dbReference>
<dbReference type="InterPro" id="IPR036249">
    <property type="entry name" value="Thioredoxin-like_sf"/>
</dbReference>
<dbReference type="InterPro" id="IPR004045">
    <property type="entry name" value="Glutathione_S-Trfase_N"/>
</dbReference>
<name>A0A845MFT3_9PROT</name>
<dbReference type="InterPro" id="IPR010987">
    <property type="entry name" value="Glutathione-S-Trfase_C-like"/>
</dbReference>
<dbReference type="Pfam" id="PF13410">
    <property type="entry name" value="GST_C_2"/>
    <property type="match status" value="1"/>
</dbReference>
<dbReference type="Pfam" id="PF13417">
    <property type="entry name" value="GST_N_3"/>
    <property type="match status" value="1"/>
</dbReference>
<dbReference type="SUPFAM" id="SSF52833">
    <property type="entry name" value="Thioredoxin-like"/>
    <property type="match status" value="1"/>
</dbReference>
<feature type="domain" description="GST C-terminal" evidence="1">
    <location>
        <begin position="133"/>
        <end position="259"/>
    </location>
</feature>
<dbReference type="RefSeq" id="WP_161338947.1">
    <property type="nucleotide sequence ID" value="NZ_JBHSDG010000005.1"/>
</dbReference>
<accession>A0A845MFT3</accession>
<keyword evidence="3" id="KW-1185">Reference proteome</keyword>
<dbReference type="GO" id="GO:0016740">
    <property type="term" value="F:transferase activity"/>
    <property type="evidence" value="ECO:0007669"/>
    <property type="project" value="UniProtKB-KW"/>
</dbReference>
<dbReference type="PROSITE" id="PS50405">
    <property type="entry name" value="GST_CTER"/>
    <property type="match status" value="1"/>
</dbReference>
<dbReference type="OrthoDB" id="7054557at2"/>
<proteinExistence type="predicted"/>
<evidence type="ECO:0000259" key="1">
    <source>
        <dbReference type="PROSITE" id="PS50405"/>
    </source>
</evidence>
<dbReference type="Gene3D" id="1.20.1050.10">
    <property type="match status" value="1"/>
</dbReference>
<organism evidence="2 3">
    <name type="scientific">Sneathiella chungangensis</name>
    <dbReference type="NCBI Taxonomy" id="1418234"/>
    <lineage>
        <taxon>Bacteria</taxon>
        <taxon>Pseudomonadati</taxon>
        <taxon>Pseudomonadota</taxon>
        <taxon>Alphaproteobacteria</taxon>
        <taxon>Sneathiellales</taxon>
        <taxon>Sneathiellaceae</taxon>
        <taxon>Sneathiella</taxon>
    </lineage>
</organism>
<dbReference type="EMBL" id="WTVA01000003">
    <property type="protein sequence ID" value="MZR22511.1"/>
    <property type="molecule type" value="Genomic_DNA"/>
</dbReference>
<dbReference type="CDD" id="cd00570">
    <property type="entry name" value="GST_N_family"/>
    <property type="match status" value="1"/>
</dbReference>